<evidence type="ECO:0000313" key="3">
    <source>
        <dbReference type="Proteomes" id="UP000663864"/>
    </source>
</evidence>
<sequence>MKAALALIFFACVAGSMASSDRDQFFGQLVQEGQVMAQTVFTYLQNQILGFVQHAFGELSSLVASVGRFDFQTIINGLLGQFKPMLGSLVNQALSSVLGGLSGLIGGRASVDLGAIFSGFLSEISGAVQGPGQHFLNQGLAAVLGGLGSLGGRGFGDLFAGLSEQIGAAVNAAQGMLQGVVGGLSALGSTLLDASKPHWEQLQEQLVGHGLNVLGSLSETINNLHGSITGGR</sequence>
<protein>
    <submittedName>
        <fullName evidence="2">Uncharacterized protein</fullName>
    </submittedName>
</protein>
<dbReference type="Proteomes" id="UP000663864">
    <property type="component" value="Unassembled WGS sequence"/>
</dbReference>
<dbReference type="AlphaFoldDB" id="A0A814HWY9"/>
<organism evidence="2 3">
    <name type="scientific">Rotaria sordida</name>
    <dbReference type="NCBI Taxonomy" id="392033"/>
    <lineage>
        <taxon>Eukaryota</taxon>
        <taxon>Metazoa</taxon>
        <taxon>Spiralia</taxon>
        <taxon>Gnathifera</taxon>
        <taxon>Rotifera</taxon>
        <taxon>Eurotatoria</taxon>
        <taxon>Bdelloidea</taxon>
        <taxon>Philodinida</taxon>
        <taxon>Philodinidae</taxon>
        <taxon>Rotaria</taxon>
    </lineage>
</organism>
<proteinExistence type="predicted"/>
<evidence type="ECO:0000256" key="1">
    <source>
        <dbReference type="SAM" id="SignalP"/>
    </source>
</evidence>
<keyword evidence="1" id="KW-0732">Signal</keyword>
<reference evidence="2" key="1">
    <citation type="submission" date="2021-02" db="EMBL/GenBank/DDBJ databases">
        <authorList>
            <person name="Nowell W R."/>
        </authorList>
    </citation>
    <scope>NUCLEOTIDE SEQUENCE</scope>
</reference>
<comment type="caution">
    <text evidence="2">The sequence shown here is derived from an EMBL/GenBank/DDBJ whole genome shotgun (WGS) entry which is preliminary data.</text>
</comment>
<feature type="chain" id="PRO_5032426885" evidence="1">
    <location>
        <begin position="19"/>
        <end position="232"/>
    </location>
</feature>
<accession>A0A814HWY9</accession>
<gene>
    <name evidence="2" type="ORF">ZHD862_LOCUS13313</name>
</gene>
<feature type="signal peptide" evidence="1">
    <location>
        <begin position="1"/>
        <end position="18"/>
    </location>
</feature>
<dbReference type="EMBL" id="CAJNOT010000544">
    <property type="protein sequence ID" value="CAF1016576.1"/>
    <property type="molecule type" value="Genomic_DNA"/>
</dbReference>
<name>A0A814HWY9_9BILA</name>
<evidence type="ECO:0000313" key="2">
    <source>
        <dbReference type="EMBL" id="CAF1016576.1"/>
    </source>
</evidence>